<name>A0A8X7XKY6_POLSE</name>
<accession>A0A8X7XKY6</accession>
<organism evidence="3 4">
    <name type="scientific">Polypterus senegalus</name>
    <name type="common">Senegal bichir</name>
    <dbReference type="NCBI Taxonomy" id="55291"/>
    <lineage>
        <taxon>Eukaryota</taxon>
        <taxon>Metazoa</taxon>
        <taxon>Chordata</taxon>
        <taxon>Craniata</taxon>
        <taxon>Vertebrata</taxon>
        <taxon>Euteleostomi</taxon>
        <taxon>Actinopterygii</taxon>
        <taxon>Polypteriformes</taxon>
        <taxon>Polypteridae</taxon>
        <taxon>Polypterus</taxon>
    </lineage>
</organism>
<dbReference type="Proteomes" id="UP000886611">
    <property type="component" value="Unassembled WGS sequence"/>
</dbReference>
<evidence type="ECO:0000259" key="2">
    <source>
        <dbReference type="Pfam" id="PF22914"/>
    </source>
</evidence>
<evidence type="ECO:0000313" key="4">
    <source>
        <dbReference type="Proteomes" id="UP000886611"/>
    </source>
</evidence>
<dbReference type="AlphaFoldDB" id="A0A8X7XKY6"/>
<proteinExistence type="predicted"/>
<gene>
    <name evidence="3" type="primary">Fbln1_1</name>
    <name evidence="3" type="ORF">GTO96_0004651</name>
</gene>
<feature type="domain" description="Fibulin C-terminal Ig-like" evidence="2">
    <location>
        <begin position="79"/>
        <end position="184"/>
    </location>
</feature>
<feature type="non-terminal residue" evidence="3">
    <location>
        <position position="187"/>
    </location>
</feature>
<reference evidence="3 4" key="1">
    <citation type="journal article" date="2021" name="Cell">
        <title>Tracing the genetic footprints of vertebrate landing in non-teleost ray-finned fishes.</title>
        <authorList>
            <person name="Bi X."/>
            <person name="Wang K."/>
            <person name="Yang L."/>
            <person name="Pan H."/>
            <person name="Jiang H."/>
            <person name="Wei Q."/>
            <person name="Fang M."/>
            <person name="Yu H."/>
            <person name="Zhu C."/>
            <person name="Cai Y."/>
            <person name="He Y."/>
            <person name="Gan X."/>
            <person name="Zeng H."/>
            <person name="Yu D."/>
            <person name="Zhu Y."/>
            <person name="Jiang H."/>
            <person name="Qiu Q."/>
            <person name="Yang H."/>
            <person name="Zhang Y.E."/>
            <person name="Wang W."/>
            <person name="Zhu M."/>
            <person name="He S."/>
            <person name="Zhang G."/>
        </authorList>
    </citation>
    <scope>NUCLEOTIDE SEQUENCE [LARGE SCALE GENOMIC DNA]</scope>
    <source>
        <strain evidence="3">Bchr_013</strain>
    </source>
</reference>
<evidence type="ECO:0000256" key="1">
    <source>
        <dbReference type="ARBA" id="ARBA00022737"/>
    </source>
</evidence>
<feature type="non-terminal residue" evidence="3">
    <location>
        <position position="1"/>
    </location>
</feature>
<comment type="caution">
    <text evidence="3">The sequence shown here is derived from an EMBL/GenBank/DDBJ whole genome shotgun (WGS) entry which is preliminary data.</text>
</comment>
<dbReference type="Pfam" id="PF22914">
    <property type="entry name" value="Fibulin_C"/>
    <property type="match status" value="1"/>
</dbReference>
<sequence length="187" mass="21286">MCNQLQYLSGSKLSGGIPSLPQYSKVYCAVVGCFKISTTVTWWSDVSGSRRLQHEKVESIRCIKSCQPHDISCIMNNVHTISYTVISLPTYRDFFRPEEIIFLRLSPSHLPMPSEIVFNIVEGDEGNFFDVIKRVENNIIMGVVRQVKQIVGPAEIVLKLATNFTDRGIVSHRNIVNVHIFVSEHWF</sequence>
<protein>
    <submittedName>
        <fullName evidence="3">FBLN1 protein</fullName>
    </submittedName>
</protein>
<keyword evidence="4" id="KW-1185">Reference proteome</keyword>
<dbReference type="EMBL" id="JAATIS010000220">
    <property type="protein sequence ID" value="KAG2469269.1"/>
    <property type="molecule type" value="Genomic_DNA"/>
</dbReference>
<dbReference type="InterPro" id="IPR055088">
    <property type="entry name" value="Fibulin_C"/>
</dbReference>
<evidence type="ECO:0000313" key="3">
    <source>
        <dbReference type="EMBL" id="KAG2469269.1"/>
    </source>
</evidence>
<keyword evidence="1" id="KW-0677">Repeat</keyword>